<protein>
    <recommendedName>
        <fullName evidence="2">Leucine-rich repeat-containing protein 51</fullName>
    </recommendedName>
</protein>
<dbReference type="InterPro" id="IPR032675">
    <property type="entry name" value="LRR_dom_sf"/>
</dbReference>
<evidence type="ECO:0000256" key="2">
    <source>
        <dbReference type="ARBA" id="ARBA00014223"/>
    </source>
</evidence>
<comment type="caution">
    <text evidence="7">The sequence shown here is derived from an EMBL/GenBank/DDBJ whole genome shotgun (WGS) entry which is preliminary data.</text>
</comment>
<gene>
    <name evidence="7" type="ORF">Agub_g1810</name>
</gene>
<comment type="subcellular location">
    <subcellularLocation>
        <location evidence="1">Cytoplasm</location>
        <location evidence="1">Cytoskeleton</location>
        <location evidence="1">Cilium axoneme</location>
    </subcellularLocation>
</comment>
<keyword evidence="5" id="KW-0677">Repeat</keyword>
<organism evidence="7 8">
    <name type="scientific">Astrephomene gubernaculifera</name>
    <dbReference type="NCBI Taxonomy" id="47775"/>
    <lineage>
        <taxon>Eukaryota</taxon>
        <taxon>Viridiplantae</taxon>
        <taxon>Chlorophyta</taxon>
        <taxon>core chlorophytes</taxon>
        <taxon>Chlorophyceae</taxon>
        <taxon>CS clade</taxon>
        <taxon>Chlamydomonadales</taxon>
        <taxon>Astrephomenaceae</taxon>
        <taxon>Astrephomene</taxon>
    </lineage>
</organism>
<dbReference type="InterPro" id="IPR001611">
    <property type="entry name" value="Leu-rich_rpt"/>
</dbReference>
<dbReference type="GO" id="GO:0005930">
    <property type="term" value="C:axoneme"/>
    <property type="evidence" value="ECO:0007669"/>
    <property type="project" value="UniProtKB-SubCell"/>
</dbReference>
<feature type="compositionally biased region" description="Gly residues" evidence="6">
    <location>
        <begin position="123"/>
        <end position="132"/>
    </location>
</feature>
<evidence type="ECO:0000256" key="6">
    <source>
        <dbReference type="SAM" id="MobiDB-lite"/>
    </source>
</evidence>
<keyword evidence="4" id="KW-0433">Leucine-rich repeat</keyword>
<evidence type="ECO:0000313" key="8">
    <source>
        <dbReference type="Proteomes" id="UP001054857"/>
    </source>
</evidence>
<evidence type="ECO:0000256" key="1">
    <source>
        <dbReference type="ARBA" id="ARBA00004430"/>
    </source>
</evidence>
<evidence type="ECO:0000256" key="5">
    <source>
        <dbReference type="ARBA" id="ARBA00022737"/>
    </source>
</evidence>
<dbReference type="PANTHER" id="PTHR46545">
    <property type="entry name" value="LEUCINE-RICH REPEAT-CONTAINING PROTEIN 51"/>
    <property type="match status" value="1"/>
</dbReference>
<dbReference type="PROSITE" id="PS51450">
    <property type="entry name" value="LRR"/>
    <property type="match status" value="1"/>
</dbReference>
<dbReference type="EMBL" id="BMAR01000001">
    <property type="protein sequence ID" value="GFR41146.1"/>
    <property type="molecule type" value="Genomic_DNA"/>
</dbReference>
<proteinExistence type="predicted"/>
<reference evidence="7 8" key="1">
    <citation type="journal article" date="2021" name="Sci. Rep.">
        <title>Genome sequencing of the multicellular alga Astrephomene provides insights into convergent evolution of germ-soma differentiation.</title>
        <authorList>
            <person name="Yamashita S."/>
            <person name="Yamamoto K."/>
            <person name="Matsuzaki R."/>
            <person name="Suzuki S."/>
            <person name="Yamaguchi H."/>
            <person name="Hirooka S."/>
            <person name="Minakuchi Y."/>
            <person name="Miyagishima S."/>
            <person name="Kawachi M."/>
            <person name="Toyoda A."/>
            <person name="Nozaki H."/>
        </authorList>
    </citation>
    <scope>NUCLEOTIDE SEQUENCE [LARGE SCALE GENOMIC DNA]</scope>
    <source>
        <strain evidence="7 8">NIES-4017</strain>
    </source>
</reference>
<dbReference type="Pfam" id="PF14580">
    <property type="entry name" value="LRR_9"/>
    <property type="match status" value="1"/>
</dbReference>
<keyword evidence="3" id="KW-0963">Cytoplasm</keyword>
<evidence type="ECO:0000256" key="4">
    <source>
        <dbReference type="ARBA" id="ARBA00022614"/>
    </source>
</evidence>
<dbReference type="AlphaFoldDB" id="A0AAD3DJM4"/>
<dbReference type="Gene3D" id="3.80.10.10">
    <property type="entry name" value="Ribonuclease Inhibitor"/>
    <property type="match status" value="1"/>
</dbReference>
<dbReference type="Proteomes" id="UP001054857">
    <property type="component" value="Unassembled WGS sequence"/>
</dbReference>
<sequence>MSPTTGDIGTSPSTSGRHRADWLIQPISEQKQLAAGPPVDYSFKDLKTVIDLVLVEPTSGTARKPALSPDASPLEYLEALAAQDAAAHAAQDAAAAAAADLASPSVALLGTGRGGAGLLGAGRGGSGSGGTPSVGAAAASNGGAGNTGGGGGKQLTAQPSSATAGGAGGAGAGGALGAKLNSNSLRLCNNHLMSLSGLGRVMPHVLDDPAQLVWLDVSSNQLSTIEEAVLEFPSLQVLYYHGNNITNINDVLKLQGLPKLQKLTLHGNPIAEAKNYKFWVVAHLPGLRNMDFGPITKVERDKIETWFKSTKKRH</sequence>
<keyword evidence="8" id="KW-1185">Reference proteome</keyword>
<evidence type="ECO:0000256" key="3">
    <source>
        <dbReference type="ARBA" id="ARBA00022490"/>
    </source>
</evidence>
<accession>A0AAD3DJM4</accession>
<dbReference type="SUPFAM" id="SSF52058">
    <property type="entry name" value="L domain-like"/>
    <property type="match status" value="1"/>
</dbReference>
<feature type="region of interest" description="Disordered" evidence="6">
    <location>
        <begin position="123"/>
        <end position="168"/>
    </location>
</feature>
<feature type="compositionally biased region" description="Gly residues" evidence="6">
    <location>
        <begin position="142"/>
        <end position="153"/>
    </location>
</feature>
<evidence type="ECO:0000313" key="7">
    <source>
        <dbReference type="EMBL" id="GFR41146.1"/>
    </source>
</evidence>
<dbReference type="PANTHER" id="PTHR46545:SF1">
    <property type="entry name" value="LEUCINE-RICH REPEAT-CONTAINING PROTEIN 51"/>
    <property type="match status" value="1"/>
</dbReference>
<name>A0AAD3DJM4_9CHLO</name>